<dbReference type="AlphaFoldDB" id="A0A2U3E450"/>
<comment type="caution">
    <text evidence="2">The sequence shown here is derived from an EMBL/GenBank/DDBJ whole genome shotgun (WGS) entry which is preliminary data.</text>
</comment>
<reference evidence="2 3" key="1">
    <citation type="journal article" date="2016" name="Front. Microbiol.">
        <title>Genome and transcriptome sequences reveal the specific parasitism of the nematophagous Purpureocillium lilacinum 36-1.</title>
        <authorList>
            <person name="Xie J."/>
            <person name="Li S."/>
            <person name="Mo C."/>
            <person name="Xiao X."/>
            <person name="Peng D."/>
            <person name="Wang G."/>
            <person name="Xiao Y."/>
        </authorList>
    </citation>
    <scope>NUCLEOTIDE SEQUENCE [LARGE SCALE GENOMIC DNA]</scope>
    <source>
        <strain evidence="2 3">36-1</strain>
    </source>
</reference>
<name>A0A2U3E450_PURLI</name>
<feature type="region of interest" description="Disordered" evidence="1">
    <location>
        <begin position="289"/>
        <end position="316"/>
    </location>
</feature>
<dbReference type="Proteomes" id="UP000245956">
    <property type="component" value="Unassembled WGS sequence"/>
</dbReference>
<dbReference type="EMBL" id="LCWV01000012">
    <property type="protein sequence ID" value="PWI69272.1"/>
    <property type="molecule type" value="Genomic_DNA"/>
</dbReference>
<feature type="region of interest" description="Disordered" evidence="1">
    <location>
        <begin position="246"/>
        <end position="267"/>
    </location>
</feature>
<feature type="region of interest" description="Disordered" evidence="1">
    <location>
        <begin position="1"/>
        <end position="40"/>
    </location>
</feature>
<evidence type="ECO:0000256" key="1">
    <source>
        <dbReference type="SAM" id="MobiDB-lite"/>
    </source>
</evidence>
<proteinExistence type="predicted"/>
<sequence>MAGAEAGEVVAMDVAGGSSSVRGGGRRRMEEQTKGGRQPGRAEVGWLVVVAQWAPATRPVRRRTGPTAWSSGPGLGAEDATIGLASCKADGEDANNNDEINTLMAGRGTAAQHSTALHSTAHRSTAAKHCADDASPIQFVPPDTSSVGLRQAFSPLVPLPAPLLSRLHPFVPEPASHAQRVGGRETHRVPAAAALNSGVTRRWRLVFNHGAPARTDGPAAAAASPRTALSPAAAALNCAAARRCGLPREKPTGNPPPPGAVPDSDHARAHHGLSLRAMTAHLCSASPPAWPRGQLPFRDAARDDDDGGQSAHDGTARPPRCMLLLLLLLLRRQFPPRVAPRLAAALLRAPARPLGKELPWRSLRGRPGTTLAE</sequence>
<protein>
    <submittedName>
        <fullName evidence="2">Uncharacterized protein</fullName>
    </submittedName>
</protein>
<evidence type="ECO:0000313" key="3">
    <source>
        <dbReference type="Proteomes" id="UP000245956"/>
    </source>
</evidence>
<gene>
    <name evidence="2" type="ORF">PCL_00919</name>
</gene>
<accession>A0A2U3E450</accession>
<organism evidence="2 3">
    <name type="scientific">Purpureocillium lilacinum</name>
    <name type="common">Paecilomyces lilacinus</name>
    <dbReference type="NCBI Taxonomy" id="33203"/>
    <lineage>
        <taxon>Eukaryota</taxon>
        <taxon>Fungi</taxon>
        <taxon>Dikarya</taxon>
        <taxon>Ascomycota</taxon>
        <taxon>Pezizomycotina</taxon>
        <taxon>Sordariomycetes</taxon>
        <taxon>Hypocreomycetidae</taxon>
        <taxon>Hypocreales</taxon>
        <taxon>Ophiocordycipitaceae</taxon>
        <taxon>Purpureocillium</taxon>
    </lineage>
</organism>
<evidence type="ECO:0000313" key="2">
    <source>
        <dbReference type="EMBL" id="PWI69272.1"/>
    </source>
</evidence>